<reference evidence="1" key="1">
    <citation type="submission" date="2021-01" db="EMBL/GenBank/DDBJ databases">
        <authorList>
            <consortium name="Genoscope - CEA"/>
            <person name="William W."/>
        </authorList>
    </citation>
    <scope>NUCLEOTIDE SEQUENCE</scope>
</reference>
<keyword evidence="2" id="KW-1185">Reference proteome</keyword>
<comment type="caution">
    <text evidence="1">The sequence shown here is derived from an EMBL/GenBank/DDBJ whole genome shotgun (WGS) entry which is preliminary data.</text>
</comment>
<evidence type="ECO:0000313" key="2">
    <source>
        <dbReference type="Proteomes" id="UP000692954"/>
    </source>
</evidence>
<evidence type="ECO:0000313" key="1">
    <source>
        <dbReference type="EMBL" id="CAD8061880.1"/>
    </source>
</evidence>
<dbReference type="Proteomes" id="UP000692954">
    <property type="component" value="Unassembled WGS sequence"/>
</dbReference>
<gene>
    <name evidence="1" type="ORF">PSON_ATCC_30995.1.T0160027</name>
</gene>
<dbReference type="EMBL" id="CAJJDN010000016">
    <property type="protein sequence ID" value="CAD8061880.1"/>
    <property type="molecule type" value="Genomic_DNA"/>
</dbReference>
<organism evidence="1 2">
    <name type="scientific">Paramecium sonneborni</name>
    <dbReference type="NCBI Taxonomy" id="65129"/>
    <lineage>
        <taxon>Eukaryota</taxon>
        <taxon>Sar</taxon>
        <taxon>Alveolata</taxon>
        <taxon>Ciliophora</taxon>
        <taxon>Intramacronucleata</taxon>
        <taxon>Oligohymenophorea</taxon>
        <taxon>Peniculida</taxon>
        <taxon>Parameciidae</taxon>
        <taxon>Paramecium</taxon>
    </lineage>
</organism>
<dbReference type="AlphaFoldDB" id="A0A8S1L1R6"/>
<protein>
    <submittedName>
        <fullName evidence="1">Uncharacterized protein</fullName>
    </submittedName>
</protein>
<accession>A0A8S1L1R6</accession>
<name>A0A8S1L1R6_9CILI</name>
<proteinExistence type="predicted"/>
<sequence length="131" mass="15008">MQIVLNVNLENSMQIMDVRFVNQIKDIILLLMIVQNALFSINQNLRIQLQKVIGDQTINLINQSNVIKIQSFVQVDGELEMNCVKLRTRLPEDNRAITFQKEIESISKTICYVNSQADSTSCLENSTPCDY</sequence>